<keyword evidence="2" id="KW-1185">Reference proteome</keyword>
<organism evidence="1 2">
    <name type="scientific">Dillenia turbinata</name>
    <dbReference type="NCBI Taxonomy" id="194707"/>
    <lineage>
        <taxon>Eukaryota</taxon>
        <taxon>Viridiplantae</taxon>
        <taxon>Streptophyta</taxon>
        <taxon>Embryophyta</taxon>
        <taxon>Tracheophyta</taxon>
        <taxon>Spermatophyta</taxon>
        <taxon>Magnoliopsida</taxon>
        <taxon>eudicotyledons</taxon>
        <taxon>Gunneridae</taxon>
        <taxon>Pentapetalae</taxon>
        <taxon>Dilleniales</taxon>
        <taxon>Dilleniaceae</taxon>
        <taxon>Dillenia</taxon>
    </lineage>
</organism>
<evidence type="ECO:0000313" key="2">
    <source>
        <dbReference type="Proteomes" id="UP001370490"/>
    </source>
</evidence>
<reference evidence="1 2" key="1">
    <citation type="submission" date="2023-12" db="EMBL/GenBank/DDBJ databases">
        <title>A high-quality genome assembly for Dillenia turbinata (Dilleniales).</title>
        <authorList>
            <person name="Chanderbali A."/>
        </authorList>
    </citation>
    <scope>NUCLEOTIDE SEQUENCE [LARGE SCALE GENOMIC DNA]</scope>
    <source>
        <strain evidence="1">LSX21</strain>
        <tissue evidence="1">Leaf</tissue>
    </source>
</reference>
<comment type="caution">
    <text evidence="1">The sequence shown here is derived from an EMBL/GenBank/DDBJ whole genome shotgun (WGS) entry which is preliminary data.</text>
</comment>
<evidence type="ECO:0000313" key="1">
    <source>
        <dbReference type="EMBL" id="KAK6921912.1"/>
    </source>
</evidence>
<dbReference type="AlphaFoldDB" id="A0AAN8V702"/>
<evidence type="ECO:0008006" key="3">
    <source>
        <dbReference type="Google" id="ProtNLM"/>
    </source>
</evidence>
<protein>
    <recommendedName>
        <fullName evidence="3">DUF4219 domain-containing protein</fullName>
    </recommendedName>
</protein>
<proteinExistence type="predicted"/>
<dbReference type="Proteomes" id="UP001370490">
    <property type="component" value="Unassembled WGS sequence"/>
</dbReference>
<accession>A0AAN8V702</accession>
<sequence length="137" mass="15367">MASENFVQPSIPHFDGHYAHWSMLMENFLRSKEYWQVVSNGILEAAAGAADAEVEALKLKDLKAKNYSFQAIDRSILETILCKMEAKAKDLRITRISSSNQILKEKERDVVDLIQVLTAQGQETSLILSAIVVTGWV</sequence>
<gene>
    <name evidence="1" type="ORF">RJ641_012419</name>
</gene>
<dbReference type="EMBL" id="JBAMMX010000019">
    <property type="protein sequence ID" value="KAK6921912.1"/>
    <property type="molecule type" value="Genomic_DNA"/>
</dbReference>
<name>A0AAN8V702_9MAGN</name>